<dbReference type="AlphaFoldDB" id="A0A4Y9EQ08"/>
<sequence>MARIAWRQARMVERGGGILIALGLIIGAVVGLFAGNGALGMVGGLVAGAAAAWLMARRDDQRK</sequence>
<protein>
    <submittedName>
        <fullName evidence="2">Uncharacterized protein</fullName>
    </submittedName>
</protein>
<keyword evidence="1" id="KW-1133">Transmembrane helix</keyword>
<feature type="transmembrane region" description="Helical" evidence="1">
    <location>
        <begin position="12"/>
        <end position="32"/>
    </location>
</feature>
<organism evidence="2 3">
    <name type="scientific">Glacieibacterium arshaanense</name>
    <dbReference type="NCBI Taxonomy" id="2511025"/>
    <lineage>
        <taxon>Bacteria</taxon>
        <taxon>Pseudomonadati</taxon>
        <taxon>Pseudomonadota</taxon>
        <taxon>Alphaproteobacteria</taxon>
        <taxon>Sphingomonadales</taxon>
        <taxon>Sphingosinicellaceae</taxon>
        <taxon>Glacieibacterium</taxon>
    </lineage>
</organism>
<name>A0A4Y9EQ08_9SPHN</name>
<dbReference type="EMBL" id="SIHO01000002">
    <property type="protein sequence ID" value="TFU03881.1"/>
    <property type="molecule type" value="Genomic_DNA"/>
</dbReference>
<evidence type="ECO:0000313" key="3">
    <source>
        <dbReference type="Proteomes" id="UP000297737"/>
    </source>
</evidence>
<dbReference type="Proteomes" id="UP000297737">
    <property type="component" value="Unassembled WGS sequence"/>
</dbReference>
<feature type="transmembrane region" description="Helical" evidence="1">
    <location>
        <begin position="38"/>
        <end position="56"/>
    </location>
</feature>
<evidence type="ECO:0000313" key="2">
    <source>
        <dbReference type="EMBL" id="TFU03881.1"/>
    </source>
</evidence>
<proteinExistence type="predicted"/>
<reference evidence="2 3" key="1">
    <citation type="submission" date="2019-02" db="EMBL/GenBank/DDBJ databases">
        <title>Polymorphobacter sp. isolated from the lake at the Tibet of China.</title>
        <authorList>
            <person name="Li A."/>
        </authorList>
    </citation>
    <scope>NUCLEOTIDE SEQUENCE [LARGE SCALE GENOMIC DNA]</scope>
    <source>
        <strain evidence="2 3">DJ1R-1</strain>
    </source>
</reference>
<gene>
    <name evidence="2" type="ORF">EUV02_09660</name>
</gene>
<evidence type="ECO:0000256" key="1">
    <source>
        <dbReference type="SAM" id="Phobius"/>
    </source>
</evidence>
<comment type="caution">
    <text evidence="2">The sequence shown here is derived from an EMBL/GenBank/DDBJ whole genome shotgun (WGS) entry which is preliminary data.</text>
</comment>
<keyword evidence="3" id="KW-1185">Reference proteome</keyword>
<accession>A0A4Y9EQ08</accession>
<keyword evidence="1" id="KW-0812">Transmembrane</keyword>
<keyword evidence="1" id="KW-0472">Membrane</keyword>